<proteinExistence type="inferred from homology"/>
<dbReference type="Gene3D" id="3.30.560.10">
    <property type="entry name" value="Glucose Oxidase, domain 3"/>
    <property type="match status" value="2"/>
</dbReference>
<dbReference type="RefSeq" id="XP_007914501.1">
    <property type="nucleotide sequence ID" value="XM_007916310.1"/>
</dbReference>
<keyword evidence="5" id="KW-1185">Reference proteome</keyword>
<evidence type="ECO:0000259" key="3">
    <source>
        <dbReference type="PROSITE" id="PS00624"/>
    </source>
</evidence>
<dbReference type="PANTHER" id="PTHR11552:SF219">
    <property type="entry name" value="GLUCOSE-METHANOL-CHOLINE OXIDOREDUCTASE N-TERMINAL DOMAIN-CONTAINING PROTEIN"/>
    <property type="match status" value="1"/>
</dbReference>
<comment type="similarity">
    <text evidence="1">Belongs to the GMC oxidoreductase family.</text>
</comment>
<feature type="domain" description="Glucose-methanol-choline oxidoreductase N-terminal" evidence="3">
    <location>
        <begin position="175"/>
        <end position="189"/>
    </location>
</feature>
<dbReference type="eggNOG" id="KOG1238">
    <property type="taxonomic scope" value="Eukaryota"/>
</dbReference>
<evidence type="ECO:0000256" key="1">
    <source>
        <dbReference type="ARBA" id="ARBA00010790"/>
    </source>
</evidence>
<gene>
    <name evidence="4" type="ORF">UCRPA7_3809</name>
</gene>
<dbReference type="GO" id="GO:0050660">
    <property type="term" value="F:flavin adenine dinucleotide binding"/>
    <property type="evidence" value="ECO:0007669"/>
    <property type="project" value="InterPro"/>
</dbReference>
<reference evidence="5" key="1">
    <citation type="journal article" date="2013" name="Genome Announc.">
        <title>Draft genome sequence of the ascomycete Phaeoacremonium aleophilum strain UCR-PA7, a causal agent of the esca disease complex in grapevines.</title>
        <authorList>
            <person name="Blanco-Ulate B."/>
            <person name="Rolshausen P."/>
            <person name="Cantu D."/>
        </authorList>
    </citation>
    <scope>NUCLEOTIDE SEQUENCE [LARGE SCALE GENOMIC DNA]</scope>
    <source>
        <strain evidence="5">UCR-PA7</strain>
    </source>
</reference>
<dbReference type="SUPFAM" id="SSF54373">
    <property type="entry name" value="FAD-linked reductases, C-terminal domain"/>
    <property type="match status" value="1"/>
</dbReference>
<dbReference type="PIRSF" id="PIRSF000137">
    <property type="entry name" value="Alcohol_oxidase"/>
    <property type="match status" value="1"/>
</dbReference>
<dbReference type="PROSITE" id="PS00624">
    <property type="entry name" value="GMC_OXRED_2"/>
    <property type="match status" value="1"/>
</dbReference>
<dbReference type="AlphaFoldDB" id="R8BN79"/>
<dbReference type="PANTHER" id="PTHR11552">
    <property type="entry name" value="GLUCOSE-METHANOL-CHOLINE GMC OXIDOREDUCTASE"/>
    <property type="match status" value="1"/>
</dbReference>
<dbReference type="HOGENOM" id="CLU_002865_7_2_1"/>
<feature type="active site" description="Proton acceptor" evidence="2">
    <location>
        <position position="483"/>
    </location>
</feature>
<dbReference type="SUPFAM" id="SSF51905">
    <property type="entry name" value="FAD/NAD(P)-binding domain"/>
    <property type="match status" value="1"/>
</dbReference>
<dbReference type="InterPro" id="IPR000172">
    <property type="entry name" value="GMC_OxRdtase_N"/>
</dbReference>
<dbReference type="GeneID" id="19324194"/>
<dbReference type="EMBL" id="KB933061">
    <property type="protein sequence ID" value="EOO00801.1"/>
    <property type="molecule type" value="Genomic_DNA"/>
</dbReference>
<dbReference type="Proteomes" id="UP000014074">
    <property type="component" value="Unassembled WGS sequence"/>
</dbReference>
<organism evidence="4 5">
    <name type="scientific">Phaeoacremonium minimum (strain UCR-PA7)</name>
    <name type="common">Esca disease fungus</name>
    <name type="synonym">Togninia minima</name>
    <dbReference type="NCBI Taxonomy" id="1286976"/>
    <lineage>
        <taxon>Eukaryota</taxon>
        <taxon>Fungi</taxon>
        <taxon>Dikarya</taxon>
        <taxon>Ascomycota</taxon>
        <taxon>Pezizomycotina</taxon>
        <taxon>Sordariomycetes</taxon>
        <taxon>Sordariomycetidae</taxon>
        <taxon>Togniniales</taxon>
        <taxon>Togniniaceae</taxon>
        <taxon>Phaeoacremonium</taxon>
    </lineage>
</organism>
<evidence type="ECO:0000313" key="4">
    <source>
        <dbReference type="EMBL" id="EOO00801.1"/>
    </source>
</evidence>
<dbReference type="Gene3D" id="3.50.50.60">
    <property type="entry name" value="FAD/NAD(P)-binding domain"/>
    <property type="match status" value="2"/>
</dbReference>
<dbReference type="GO" id="GO:0016614">
    <property type="term" value="F:oxidoreductase activity, acting on CH-OH group of donors"/>
    <property type="evidence" value="ECO:0007669"/>
    <property type="project" value="InterPro"/>
</dbReference>
<dbReference type="InterPro" id="IPR012132">
    <property type="entry name" value="GMC_OxRdtase"/>
</dbReference>
<dbReference type="Pfam" id="PF00732">
    <property type="entry name" value="GMC_oxred_N"/>
    <property type="match status" value="1"/>
</dbReference>
<dbReference type="InterPro" id="IPR036188">
    <property type="entry name" value="FAD/NAD-bd_sf"/>
</dbReference>
<evidence type="ECO:0000313" key="5">
    <source>
        <dbReference type="Proteomes" id="UP000014074"/>
    </source>
</evidence>
<sequence length="512" mass="57251">MLLTRGPPAGYNEWAEDMGLDEWSWKHVEPYFKRMENCKAHPGKDYRGYDGPLLVRQFPLPFGVYPYLEKACEALGLPIRDDNNDPDGPVQGYFKLDATVDERGERLSAYHAYLNKRIALERQANLTICTGVVGSKLEVNGKTRQVTGVYLRSIDPNNTKKYLVKARREVIISNGTLRSPQMLLLSGIGPKEYIKSQGITPIHDLPAVGKHLEDHYAVPVMLELPMQDTIHQLSTGLIALWHIILYFVFGRGLMSAPSTQTTAFGLDTMDSFQKRNIPDVEIMINPINSIQKDLPGRSLFTFHTALMQPLSRGRVELASIDPLVQPRVYYPFLTNEQDLVPLRAGIRFSMRMGEGISKTGYPHPAPLVFGPGMDQATFGRFMEEIPDPVAAESTSLKEMFGSTPAVLKELKFNPVNKSWRDVTDEEIDAYARHAAVAALHYSSSCRMSQTPKDGVVDQRLRVHGLKGLRIADASVFPKCPAAHTMAPTIMAEEMESLVDSGREKLQNSSTIY</sequence>
<dbReference type="KEGG" id="tmn:UCRPA7_3809"/>
<name>R8BN79_PHAM7</name>
<dbReference type="OrthoDB" id="269227at2759"/>
<feature type="active site" description="Proton donor" evidence="2">
    <location>
        <position position="440"/>
    </location>
</feature>
<protein>
    <submittedName>
        <fullName evidence="4">Putative alcohol oxidase protein</fullName>
    </submittedName>
</protein>
<evidence type="ECO:0000256" key="2">
    <source>
        <dbReference type="PIRSR" id="PIRSR000137-1"/>
    </source>
</evidence>
<dbReference type="Pfam" id="PF05199">
    <property type="entry name" value="GMC_oxred_C"/>
    <property type="match status" value="1"/>
</dbReference>
<accession>R8BN79</accession>
<dbReference type="InterPro" id="IPR007867">
    <property type="entry name" value="GMC_OxRtase_C"/>
</dbReference>